<name>A0A3L6ZRX7_9MICO</name>
<evidence type="ECO:0000256" key="1">
    <source>
        <dbReference type="ARBA" id="ARBA00007435"/>
    </source>
</evidence>
<accession>A0A3L6ZRX7</accession>
<dbReference type="Proteomes" id="UP000270299">
    <property type="component" value="Unassembled WGS sequence"/>
</dbReference>
<dbReference type="PANTHER" id="PTHR34477">
    <property type="entry name" value="UPF0213 PROTEIN YHBQ"/>
    <property type="match status" value="1"/>
</dbReference>
<keyword evidence="5" id="KW-1185">Reference proteome</keyword>
<dbReference type="Gene3D" id="3.40.1440.10">
    <property type="entry name" value="GIY-YIG endonuclease"/>
    <property type="match status" value="1"/>
</dbReference>
<dbReference type="PROSITE" id="PS50164">
    <property type="entry name" value="GIY_YIG"/>
    <property type="match status" value="1"/>
</dbReference>
<dbReference type="AlphaFoldDB" id="A0A3L6ZRX7"/>
<feature type="region of interest" description="Disordered" evidence="2">
    <location>
        <begin position="89"/>
        <end position="109"/>
    </location>
</feature>
<feature type="domain" description="GIY-YIG" evidence="3">
    <location>
        <begin position="1"/>
        <end position="75"/>
    </location>
</feature>
<protein>
    <submittedName>
        <fullName evidence="4">GIY-YIG nuclease family protein</fullName>
    </submittedName>
</protein>
<organism evidence="4 5">
    <name type="scientific">Mycetocola manganoxydans</name>
    <dbReference type="NCBI Taxonomy" id="699879"/>
    <lineage>
        <taxon>Bacteria</taxon>
        <taxon>Bacillati</taxon>
        <taxon>Actinomycetota</taxon>
        <taxon>Actinomycetes</taxon>
        <taxon>Micrococcales</taxon>
        <taxon>Microbacteriaceae</taxon>
        <taxon>Mycetocola</taxon>
    </lineage>
</organism>
<dbReference type="Pfam" id="PF01541">
    <property type="entry name" value="GIY-YIG"/>
    <property type="match status" value="1"/>
</dbReference>
<dbReference type="InterPro" id="IPR035901">
    <property type="entry name" value="GIY-YIG_endonuc_sf"/>
</dbReference>
<evidence type="ECO:0000259" key="3">
    <source>
        <dbReference type="PROSITE" id="PS50164"/>
    </source>
</evidence>
<gene>
    <name evidence="4" type="ORF">D9V29_10400</name>
</gene>
<comment type="caution">
    <text evidence="4">The sequence shown here is derived from an EMBL/GenBank/DDBJ whole genome shotgun (WGS) entry which is preliminary data.</text>
</comment>
<dbReference type="EMBL" id="RCUV01000010">
    <property type="protein sequence ID" value="RLP70351.1"/>
    <property type="molecule type" value="Genomic_DNA"/>
</dbReference>
<dbReference type="OrthoDB" id="9797095at2"/>
<dbReference type="InterPro" id="IPR050190">
    <property type="entry name" value="UPF0213_domain"/>
</dbReference>
<comment type="similarity">
    <text evidence="1">Belongs to the UPF0213 family.</text>
</comment>
<evidence type="ECO:0000313" key="5">
    <source>
        <dbReference type="Proteomes" id="UP000270299"/>
    </source>
</evidence>
<evidence type="ECO:0000313" key="4">
    <source>
        <dbReference type="EMBL" id="RLP70351.1"/>
    </source>
</evidence>
<reference evidence="4 5" key="1">
    <citation type="submission" date="2018-10" db="EMBL/GenBank/DDBJ databases">
        <authorList>
            <person name="Li J."/>
        </authorList>
    </citation>
    <scope>NUCLEOTIDE SEQUENCE [LARGE SCALE GENOMIC DNA]</scope>
    <source>
        <strain evidence="4 5">CCTCC AB209002</strain>
    </source>
</reference>
<evidence type="ECO:0000256" key="2">
    <source>
        <dbReference type="SAM" id="MobiDB-lite"/>
    </source>
</evidence>
<dbReference type="RefSeq" id="WP_121673255.1">
    <property type="nucleotide sequence ID" value="NZ_BMXM01000007.1"/>
</dbReference>
<sequence>MPYMYILECSDGTYYVGSTWHLLERVAQHNDGLGSAYTRSRLPVRLLYSEEYPSIAEAFGREKQVQGWSRRKRRALIEGRHADLPGIVELQKRGSGASDEEAGIRLADR</sequence>
<dbReference type="SUPFAM" id="SSF82771">
    <property type="entry name" value="GIY-YIG endonuclease"/>
    <property type="match status" value="1"/>
</dbReference>
<dbReference type="InterPro" id="IPR000305">
    <property type="entry name" value="GIY-YIG_endonuc"/>
</dbReference>
<dbReference type="PANTHER" id="PTHR34477:SF1">
    <property type="entry name" value="UPF0213 PROTEIN YHBQ"/>
    <property type="match status" value="1"/>
</dbReference>
<dbReference type="CDD" id="cd10456">
    <property type="entry name" value="GIY-YIG_UPF0213"/>
    <property type="match status" value="1"/>
</dbReference>
<proteinExistence type="inferred from homology"/>